<proteinExistence type="predicted"/>
<comment type="caution">
    <text evidence="1">The sequence shown here is derived from an EMBL/GenBank/DDBJ whole genome shotgun (WGS) entry which is preliminary data.</text>
</comment>
<sequence>MNQEIPNRCLEGEELYGHFLETGNWFTKPMPDHRPTATNRAPFIDQGLQILRRPEVQALPALRNWGQNRLCFGWVDILYIPYHVWPDWRQLTLYFGGLFHEVAAYTMLNMLVRSGRAPGVETIDFCEGNCCHTQAPKAILTSPCGHTMNLRMGDVRDIFEGVLRTYNATQKVNRSGSASRLPRLGQPWLHGGMRVLPEPLHGGFVGVSCRRRPGTENGEGRGGSRNGRVSTGGCWRGALALALSHRALPFSGFLLRRLPSLCTESMATLFRRPRGVASA</sequence>
<keyword evidence="2" id="KW-1185">Reference proteome</keyword>
<dbReference type="EMBL" id="CAUYUJ010009917">
    <property type="protein sequence ID" value="CAK0828030.1"/>
    <property type="molecule type" value="Genomic_DNA"/>
</dbReference>
<evidence type="ECO:0000313" key="1">
    <source>
        <dbReference type="EMBL" id="CAK0828030.1"/>
    </source>
</evidence>
<protein>
    <submittedName>
        <fullName evidence="1">Uncharacterized protein</fullName>
    </submittedName>
</protein>
<evidence type="ECO:0000313" key="2">
    <source>
        <dbReference type="Proteomes" id="UP001189429"/>
    </source>
</evidence>
<accession>A0ABN9S8D5</accession>
<name>A0ABN9S8D5_9DINO</name>
<dbReference type="Proteomes" id="UP001189429">
    <property type="component" value="Unassembled WGS sequence"/>
</dbReference>
<organism evidence="1 2">
    <name type="scientific">Prorocentrum cordatum</name>
    <dbReference type="NCBI Taxonomy" id="2364126"/>
    <lineage>
        <taxon>Eukaryota</taxon>
        <taxon>Sar</taxon>
        <taxon>Alveolata</taxon>
        <taxon>Dinophyceae</taxon>
        <taxon>Prorocentrales</taxon>
        <taxon>Prorocentraceae</taxon>
        <taxon>Prorocentrum</taxon>
    </lineage>
</organism>
<reference evidence="1" key="1">
    <citation type="submission" date="2023-10" db="EMBL/GenBank/DDBJ databases">
        <authorList>
            <person name="Chen Y."/>
            <person name="Shah S."/>
            <person name="Dougan E. K."/>
            <person name="Thang M."/>
            <person name="Chan C."/>
        </authorList>
    </citation>
    <scope>NUCLEOTIDE SEQUENCE [LARGE SCALE GENOMIC DNA]</scope>
</reference>
<gene>
    <name evidence="1" type="ORF">PCOR1329_LOCUS27396</name>
</gene>